<dbReference type="Proteomes" id="UP000005104">
    <property type="component" value="Chromosome"/>
</dbReference>
<keyword evidence="1" id="KW-0238">DNA-binding</keyword>
<dbReference type="CDD" id="cd00093">
    <property type="entry name" value="HTH_XRE"/>
    <property type="match status" value="1"/>
</dbReference>
<dbReference type="InterPro" id="IPR010982">
    <property type="entry name" value="Lambda_DNA-bd_dom_sf"/>
</dbReference>
<dbReference type="Pfam" id="PF01381">
    <property type="entry name" value="HTH_3"/>
    <property type="match status" value="1"/>
</dbReference>
<feature type="domain" description="HTH cro/C1-type" evidence="2">
    <location>
        <begin position="33"/>
        <end position="87"/>
    </location>
</feature>
<dbReference type="SMART" id="SM00530">
    <property type="entry name" value="HTH_XRE"/>
    <property type="match status" value="1"/>
</dbReference>
<dbReference type="HOGENOM" id="CLU_066192_18_1_9"/>
<dbReference type="eggNOG" id="COG3620">
    <property type="taxonomic scope" value="Bacteria"/>
</dbReference>
<dbReference type="PROSITE" id="PS50943">
    <property type="entry name" value="HTH_CROC1"/>
    <property type="match status" value="1"/>
</dbReference>
<organism evidence="3 4">
    <name type="scientific">Desulfosporosinus youngiae DSM 17734</name>
    <dbReference type="NCBI Taxonomy" id="768710"/>
    <lineage>
        <taxon>Bacteria</taxon>
        <taxon>Bacillati</taxon>
        <taxon>Bacillota</taxon>
        <taxon>Clostridia</taxon>
        <taxon>Eubacteriales</taxon>
        <taxon>Desulfitobacteriaceae</taxon>
        <taxon>Desulfosporosinus</taxon>
    </lineage>
</organism>
<evidence type="ECO:0000313" key="3">
    <source>
        <dbReference type="EMBL" id="EHQ89527.1"/>
    </source>
</evidence>
<dbReference type="PANTHER" id="PTHR46558:SF3">
    <property type="entry name" value="TRANSCRIPTIONAL REGULATOR"/>
    <property type="match status" value="1"/>
</dbReference>
<reference evidence="3 4" key="1">
    <citation type="submission" date="2011-11" db="EMBL/GenBank/DDBJ databases">
        <title>The Noncontiguous Finished genome of Desulfosporosinus youngiae DSM 17734.</title>
        <authorList>
            <consortium name="US DOE Joint Genome Institute (JGI-PGF)"/>
            <person name="Lucas S."/>
            <person name="Han J."/>
            <person name="Lapidus A."/>
            <person name="Cheng J.-F."/>
            <person name="Goodwin L."/>
            <person name="Pitluck S."/>
            <person name="Peters L."/>
            <person name="Ovchinnikova G."/>
            <person name="Lu M."/>
            <person name="Land M.L."/>
            <person name="Hauser L."/>
            <person name="Pester M."/>
            <person name="Spring S."/>
            <person name="Ollivier B."/>
            <person name="Rattei T."/>
            <person name="Klenk H.-P."/>
            <person name="Wagner M."/>
            <person name="Loy A."/>
            <person name="Woyke T.J."/>
        </authorList>
    </citation>
    <scope>NUCLEOTIDE SEQUENCE [LARGE SCALE GENOMIC DNA]</scope>
    <source>
        <strain evidence="3 4">DSM 17734</strain>
    </source>
</reference>
<dbReference type="SUPFAM" id="SSF47413">
    <property type="entry name" value="lambda repressor-like DNA-binding domains"/>
    <property type="match status" value="1"/>
</dbReference>
<protein>
    <submittedName>
        <fullName evidence="3">Putative transcriptional regulator with C-terminal CBS domains</fullName>
    </submittedName>
</protein>
<dbReference type="RefSeq" id="WP_007783261.1">
    <property type="nucleotide sequence ID" value="NZ_CM001441.1"/>
</dbReference>
<name>H5Y3Y9_9FIRM</name>
<dbReference type="OrthoDB" id="428540at2"/>
<proteinExistence type="predicted"/>
<dbReference type="PANTHER" id="PTHR46558">
    <property type="entry name" value="TRACRIPTIONAL REGULATORY PROTEIN-RELATED-RELATED"/>
    <property type="match status" value="1"/>
</dbReference>
<dbReference type="InterPro" id="IPR001387">
    <property type="entry name" value="Cro/C1-type_HTH"/>
</dbReference>
<sequence>MNHDEVKKQLLQNPEVQGEYDDLKVLYDIKREIIRLRLEQGLSQKELADKINTKQSAISRLESGEYNPSIELLAKIANALGKELQISFQ</sequence>
<dbReference type="EMBL" id="CM001441">
    <property type="protein sequence ID" value="EHQ89527.1"/>
    <property type="molecule type" value="Genomic_DNA"/>
</dbReference>
<evidence type="ECO:0000259" key="2">
    <source>
        <dbReference type="PROSITE" id="PS50943"/>
    </source>
</evidence>
<dbReference type="GO" id="GO:0003677">
    <property type="term" value="F:DNA binding"/>
    <property type="evidence" value="ECO:0007669"/>
    <property type="project" value="UniProtKB-KW"/>
</dbReference>
<keyword evidence="4" id="KW-1185">Reference proteome</keyword>
<dbReference type="Gene3D" id="1.10.260.40">
    <property type="entry name" value="lambda repressor-like DNA-binding domains"/>
    <property type="match status" value="1"/>
</dbReference>
<evidence type="ECO:0000313" key="4">
    <source>
        <dbReference type="Proteomes" id="UP000005104"/>
    </source>
</evidence>
<gene>
    <name evidence="3" type="ORF">DesyoDRAFT_2452</name>
</gene>
<accession>H5Y3Y9</accession>
<evidence type="ECO:0000256" key="1">
    <source>
        <dbReference type="ARBA" id="ARBA00023125"/>
    </source>
</evidence>
<dbReference type="STRING" id="768710.DesyoDRAFT_2452"/>
<dbReference type="AlphaFoldDB" id="H5Y3Y9"/>